<feature type="region of interest" description="Disordered" evidence="1">
    <location>
        <begin position="294"/>
        <end position="313"/>
    </location>
</feature>
<evidence type="ECO:0000313" key="3">
    <source>
        <dbReference type="Proteomes" id="UP000799118"/>
    </source>
</evidence>
<feature type="compositionally biased region" description="Basic residues" evidence="1">
    <location>
        <begin position="302"/>
        <end position="313"/>
    </location>
</feature>
<dbReference type="Proteomes" id="UP000799118">
    <property type="component" value="Unassembled WGS sequence"/>
</dbReference>
<dbReference type="EMBL" id="ML769386">
    <property type="protein sequence ID" value="KAE9409863.1"/>
    <property type="molecule type" value="Genomic_DNA"/>
</dbReference>
<reference evidence="2" key="1">
    <citation type="journal article" date="2019" name="Environ. Microbiol.">
        <title>Fungal ecological strategies reflected in gene transcription - a case study of two litter decomposers.</title>
        <authorList>
            <person name="Barbi F."/>
            <person name="Kohler A."/>
            <person name="Barry K."/>
            <person name="Baskaran P."/>
            <person name="Daum C."/>
            <person name="Fauchery L."/>
            <person name="Ihrmark K."/>
            <person name="Kuo A."/>
            <person name="LaButti K."/>
            <person name="Lipzen A."/>
            <person name="Morin E."/>
            <person name="Grigoriev I.V."/>
            <person name="Henrissat B."/>
            <person name="Lindahl B."/>
            <person name="Martin F."/>
        </authorList>
    </citation>
    <scope>NUCLEOTIDE SEQUENCE</scope>
    <source>
        <strain evidence="2">JB14</strain>
    </source>
</reference>
<protein>
    <submittedName>
        <fullName evidence="2">Uncharacterized protein</fullName>
    </submittedName>
</protein>
<proteinExistence type="predicted"/>
<feature type="region of interest" description="Disordered" evidence="1">
    <location>
        <begin position="1"/>
        <end position="30"/>
    </location>
</feature>
<dbReference type="OrthoDB" id="3437960at2759"/>
<accession>A0A6A4IJU9</accession>
<evidence type="ECO:0000313" key="2">
    <source>
        <dbReference type="EMBL" id="KAE9409863.1"/>
    </source>
</evidence>
<gene>
    <name evidence="2" type="ORF">BT96DRAFT_984212</name>
</gene>
<name>A0A6A4IJU9_9AGAR</name>
<evidence type="ECO:0000256" key="1">
    <source>
        <dbReference type="SAM" id="MobiDB-lite"/>
    </source>
</evidence>
<organism evidence="2 3">
    <name type="scientific">Gymnopus androsaceus JB14</name>
    <dbReference type="NCBI Taxonomy" id="1447944"/>
    <lineage>
        <taxon>Eukaryota</taxon>
        <taxon>Fungi</taxon>
        <taxon>Dikarya</taxon>
        <taxon>Basidiomycota</taxon>
        <taxon>Agaricomycotina</taxon>
        <taxon>Agaricomycetes</taxon>
        <taxon>Agaricomycetidae</taxon>
        <taxon>Agaricales</taxon>
        <taxon>Marasmiineae</taxon>
        <taxon>Omphalotaceae</taxon>
        <taxon>Gymnopus</taxon>
    </lineage>
</organism>
<dbReference type="AlphaFoldDB" id="A0A6A4IJU9"/>
<keyword evidence="3" id="KW-1185">Reference proteome</keyword>
<sequence length="335" mass="37292">MTSSDSTYPGPWDTRASFSPSHFEGPDNTHQAYNHFRADQIYPPVEQVEDSTGSGSAADFSQFTSDAHSYSSSIACEPTFSFHHSPQSVVFNESTTFQPHHFEGLEQTDVKSTPRIDVLVENIGYQHESISSSPSWNASPSSASTDATSPYYSPLYSNTNRYYDSGSPQSSTLSDFPGFFINGHPCRYLAASENDDGRHLSEQTTFREFRHDPTGVSTSCTISPEILEPKHEEDALYSFDLHVASSCCPEYMPPKKISPEISEPKHEEDPLYPFDLHVAASRCPEYMPPKKTVASPKVLAASRRRRGPSKQGTRLHKCPHCCETFTARHNLTSES</sequence>